<evidence type="ECO:0000256" key="1">
    <source>
        <dbReference type="SAM" id="Phobius"/>
    </source>
</evidence>
<accession>A0ABU6B3B4</accession>
<protein>
    <submittedName>
        <fullName evidence="2">Uncharacterized protein</fullName>
    </submittedName>
</protein>
<organism evidence="2 3">
    <name type="scientific">Nocardia implantans</name>
    <dbReference type="NCBI Taxonomy" id="3108168"/>
    <lineage>
        <taxon>Bacteria</taxon>
        <taxon>Bacillati</taxon>
        <taxon>Actinomycetota</taxon>
        <taxon>Actinomycetes</taxon>
        <taxon>Mycobacteriales</taxon>
        <taxon>Nocardiaceae</taxon>
        <taxon>Nocardia</taxon>
    </lineage>
</organism>
<keyword evidence="3" id="KW-1185">Reference proteome</keyword>
<comment type="caution">
    <text evidence="2">The sequence shown here is derived from an EMBL/GenBank/DDBJ whole genome shotgun (WGS) entry which is preliminary data.</text>
</comment>
<proteinExistence type="predicted"/>
<keyword evidence="1" id="KW-0472">Membrane</keyword>
<dbReference type="EMBL" id="JAYKYQ010000016">
    <property type="protein sequence ID" value="MEB3514216.1"/>
    <property type="molecule type" value="Genomic_DNA"/>
</dbReference>
<dbReference type="RefSeq" id="WP_195081966.1">
    <property type="nucleotide sequence ID" value="NZ_JAYESH010000009.1"/>
</dbReference>
<evidence type="ECO:0000313" key="2">
    <source>
        <dbReference type="EMBL" id="MEB3514216.1"/>
    </source>
</evidence>
<keyword evidence="1" id="KW-0812">Transmembrane</keyword>
<evidence type="ECO:0000313" key="3">
    <source>
        <dbReference type="Proteomes" id="UP001348098"/>
    </source>
</evidence>
<feature type="transmembrane region" description="Helical" evidence="1">
    <location>
        <begin position="15"/>
        <end position="35"/>
    </location>
</feature>
<gene>
    <name evidence="2" type="ORF">U3653_29695</name>
</gene>
<reference evidence="2 3" key="1">
    <citation type="submission" date="2023-12" db="EMBL/GenBank/DDBJ databases">
        <title>novel species in genus Nocarida.</title>
        <authorList>
            <person name="Li Z."/>
        </authorList>
    </citation>
    <scope>NUCLEOTIDE SEQUENCE [LARGE SCALE GENOMIC DNA]</scope>
    <source>
        <strain evidence="2 3">CDC186</strain>
    </source>
</reference>
<dbReference type="Proteomes" id="UP001348098">
    <property type="component" value="Unassembled WGS sequence"/>
</dbReference>
<name>A0ABU6B3B4_9NOCA</name>
<keyword evidence="1" id="KW-1133">Transmembrane helix</keyword>
<sequence>MTSPRPDEPDVRLSISLHGMRFDFVACLTAALLFVQEHQTRRYTDAVTVAITDTSGLRRLPNERLYLEP</sequence>